<dbReference type="EMBL" id="JBANRG010000048">
    <property type="protein sequence ID" value="KAK7445074.1"/>
    <property type="molecule type" value="Genomic_DNA"/>
</dbReference>
<evidence type="ECO:0000313" key="4">
    <source>
        <dbReference type="Proteomes" id="UP001498398"/>
    </source>
</evidence>
<evidence type="ECO:0000313" key="3">
    <source>
        <dbReference type="EMBL" id="KAK7445074.1"/>
    </source>
</evidence>
<organism evidence="3 4">
    <name type="scientific">Marasmiellus scandens</name>
    <dbReference type="NCBI Taxonomy" id="2682957"/>
    <lineage>
        <taxon>Eukaryota</taxon>
        <taxon>Fungi</taxon>
        <taxon>Dikarya</taxon>
        <taxon>Basidiomycota</taxon>
        <taxon>Agaricomycotina</taxon>
        <taxon>Agaricomycetes</taxon>
        <taxon>Agaricomycetidae</taxon>
        <taxon>Agaricales</taxon>
        <taxon>Marasmiineae</taxon>
        <taxon>Omphalotaceae</taxon>
        <taxon>Marasmiellus</taxon>
    </lineage>
</organism>
<dbReference type="Proteomes" id="UP001498398">
    <property type="component" value="Unassembled WGS sequence"/>
</dbReference>
<keyword evidence="2" id="KW-0732">Signal</keyword>
<feature type="transmembrane region" description="Helical" evidence="1">
    <location>
        <begin position="38"/>
        <end position="57"/>
    </location>
</feature>
<evidence type="ECO:0000256" key="2">
    <source>
        <dbReference type="SAM" id="SignalP"/>
    </source>
</evidence>
<accession>A0ABR1IYS4</accession>
<reference evidence="3 4" key="1">
    <citation type="submission" date="2024-01" db="EMBL/GenBank/DDBJ databases">
        <title>A draft genome for the cacao thread blight pathogen Marasmiellus scandens.</title>
        <authorList>
            <person name="Baruah I.K."/>
            <person name="Leung J."/>
            <person name="Bukari Y."/>
            <person name="Amoako-Attah I."/>
            <person name="Meinhardt L.W."/>
            <person name="Bailey B.A."/>
            <person name="Cohen S.P."/>
        </authorList>
    </citation>
    <scope>NUCLEOTIDE SEQUENCE [LARGE SCALE GENOMIC DNA]</scope>
    <source>
        <strain evidence="3 4">GH-19</strain>
    </source>
</reference>
<feature type="signal peptide" evidence="2">
    <location>
        <begin position="1"/>
        <end position="19"/>
    </location>
</feature>
<comment type="caution">
    <text evidence="3">The sequence shown here is derived from an EMBL/GenBank/DDBJ whole genome shotgun (WGS) entry which is preliminary data.</text>
</comment>
<proteinExistence type="predicted"/>
<keyword evidence="4" id="KW-1185">Reference proteome</keyword>
<keyword evidence="1" id="KW-1133">Transmembrane helix</keyword>
<feature type="chain" id="PRO_5046740411" evidence="2">
    <location>
        <begin position="20"/>
        <end position="98"/>
    </location>
</feature>
<protein>
    <submittedName>
        <fullName evidence="3">Uncharacterized protein</fullName>
    </submittedName>
</protein>
<keyword evidence="1" id="KW-0472">Membrane</keyword>
<evidence type="ECO:0000256" key="1">
    <source>
        <dbReference type="SAM" id="Phobius"/>
    </source>
</evidence>
<name>A0ABR1IYS4_9AGAR</name>
<gene>
    <name evidence="3" type="ORF">VKT23_014936</name>
</gene>
<keyword evidence="1" id="KW-0812">Transmembrane</keyword>
<sequence length="98" mass="10634">MRSTLLYFLLLPMVQHAVSCPPSRTLRWAMPTLVQHDIPILAFASAFTVSIFTFFLATTGSPPIPKTNNQPVPKFVAGLAYVHATSLFLSNTQASGIG</sequence>